<dbReference type="InterPro" id="IPR013783">
    <property type="entry name" value="Ig-like_fold"/>
</dbReference>
<feature type="signal peptide" evidence="1">
    <location>
        <begin position="1"/>
        <end position="29"/>
    </location>
</feature>
<protein>
    <recommendedName>
        <fullName evidence="2">IPT/TIG domain-containing protein</fullName>
    </recommendedName>
</protein>
<dbReference type="Gene3D" id="2.60.40.10">
    <property type="entry name" value="Immunoglobulins"/>
    <property type="match status" value="2"/>
</dbReference>
<evidence type="ECO:0000256" key="1">
    <source>
        <dbReference type="SAM" id="SignalP"/>
    </source>
</evidence>
<evidence type="ECO:0000259" key="2">
    <source>
        <dbReference type="Pfam" id="PF01833"/>
    </source>
</evidence>
<sequence>MPRSDVRPSMGALLLLAWASGLTCAPAYASGPRWVTGPPYFSVASQPVVWYTPNISYSTDPGDLSADVDHAAADAIVSAAANVWNIPTANIALAQGGQLAEHVSSANVFPGTNGLIFPADVSSSNYANIQIAVIYDTDGSVTDLLLGQGASDPLECRQNGVTESVDSITPAGTIQHALLILNGRCTGSAPEQQLQLQYQLMRAFGRVLGLAWSQTNDDVFTRTPLPTADEVQKWPIMHPIDVVCGPYTFQCQPSPFTLRQDDVASLSALYFIAQGTASAGKSDTLSDASSITGRMEFGDGQGMQGMNLLVRRSDLQTPYVESGAVVSAVSGNLYRWDNGNPVTGAPASSIDASMGYVNPPLEGDFSLIAIPLLPNASAQDAFITSEPINPLYTGQYGLGPYLSAPVTPSGPVFPWRDNHVVPYEQNFYVWAVPGSEATCDATALGTASAPTPVPLTGWWTNVLCGYGATSWSLVNVQANRNLSVEVTALDESAFVTENKLQPLIGAWNQSDPAGTPPTVAQAVSPFNSIAAGLTLLNFDTSVTGALRIAIIDQRGDGRPDYHFRARVLYADSISPATTSIGGGLVTLNGLGFRAGLIVTVGGAAAQIVAATSTTILAIVPPFATLGTDAASTADVTVLDPMSGGSATLYGALTYPAGSALPQTPVLTILTPAFYVAAGQAVPLFPLAFLSQSGAAAPGIAVNWTSSAAALTYPIGSQSTSDSYGLATIAASATLLSGGTQATGSACAAIGASANLCGSFAVTGVDPSMWAVRSIEGGTQTVSATGILQPVVFQVTDGSGNPVIGAPVTVYQTISGYQVCPDKGRCPVAPVYSTSQATATSDSNGLIVITVQQISGSPQTAVIAASTGTQGFASVMLQKTP</sequence>
<accession>A0A7W7ZF41</accession>
<name>A0A7W7ZF41_9BACT</name>
<gene>
    <name evidence="3" type="ORF">HDF16_003361</name>
</gene>
<dbReference type="EMBL" id="JACHIP010000004">
    <property type="protein sequence ID" value="MBB5058647.1"/>
    <property type="molecule type" value="Genomic_DNA"/>
</dbReference>
<reference evidence="3 4" key="1">
    <citation type="submission" date="2020-08" db="EMBL/GenBank/DDBJ databases">
        <title>Genomic Encyclopedia of Type Strains, Phase IV (KMG-V): Genome sequencing to study the core and pangenomes of soil and plant-associated prokaryotes.</title>
        <authorList>
            <person name="Whitman W."/>
        </authorList>
    </citation>
    <scope>NUCLEOTIDE SEQUENCE [LARGE SCALE GENOMIC DNA]</scope>
    <source>
        <strain evidence="3 4">M8UP14</strain>
    </source>
</reference>
<dbReference type="AlphaFoldDB" id="A0A7W7ZF41"/>
<comment type="caution">
    <text evidence="3">The sequence shown here is derived from an EMBL/GenBank/DDBJ whole genome shotgun (WGS) entry which is preliminary data.</text>
</comment>
<feature type="chain" id="PRO_5031441206" description="IPT/TIG domain-containing protein" evidence="1">
    <location>
        <begin position="30"/>
        <end position="880"/>
    </location>
</feature>
<keyword evidence="4" id="KW-1185">Reference proteome</keyword>
<evidence type="ECO:0000313" key="4">
    <source>
        <dbReference type="Proteomes" id="UP000540989"/>
    </source>
</evidence>
<feature type="domain" description="IPT/TIG" evidence="2">
    <location>
        <begin position="571"/>
        <end position="637"/>
    </location>
</feature>
<evidence type="ECO:0000313" key="3">
    <source>
        <dbReference type="EMBL" id="MBB5058647.1"/>
    </source>
</evidence>
<dbReference type="SUPFAM" id="SSF81296">
    <property type="entry name" value="E set domains"/>
    <property type="match status" value="1"/>
</dbReference>
<dbReference type="RefSeq" id="WP_184218596.1">
    <property type="nucleotide sequence ID" value="NZ_JACHIP010000004.1"/>
</dbReference>
<dbReference type="InterPro" id="IPR002909">
    <property type="entry name" value="IPT_dom"/>
</dbReference>
<proteinExistence type="predicted"/>
<dbReference type="InterPro" id="IPR014756">
    <property type="entry name" value="Ig_E-set"/>
</dbReference>
<dbReference type="Pfam" id="PF01833">
    <property type="entry name" value="TIG"/>
    <property type="match status" value="1"/>
</dbReference>
<dbReference type="CDD" id="cd00102">
    <property type="entry name" value="IPT"/>
    <property type="match status" value="1"/>
</dbReference>
<keyword evidence="1" id="KW-0732">Signal</keyword>
<organism evidence="3 4">
    <name type="scientific">Granulicella aggregans</name>
    <dbReference type="NCBI Taxonomy" id="474949"/>
    <lineage>
        <taxon>Bacteria</taxon>
        <taxon>Pseudomonadati</taxon>
        <taxon>Acidobacteriota</taxon>
        <taxon>Terriglobia</taxon>
        <taxon>Terriglobales</taxon>
        <taxon>Acidobacteriaceae</taxon>
        <taxon>Granulicella</taxon>
    </lineage>
</organism>
<dbReference type="Proteomes" id="UP000540989">
    <property type="component" value="Unassembled WGS sequence"/>
</dbReference>